<proteinExistence type="predicted"/>
<gene>
    <name evidence="1" type="ORF">SH1V18_48480</name>
</gene>
<evidence type="ECO:0000313" key="1">
    <source>
        <dbReference type="EMBL" id="GKX32368.1"/>
    </source>
</evidence>
<dbReference type="RefSeq" id="WP_281819871.1">
    <property type="nucleotide sequence ID" value="NZ_BRLB01000033.1"/>
</dbReference>
<accession>A0A9W5YJ94</accession>
<dbReference type="Proteomes" id="UP001144256">
    <property type="component" value="Unassembled WGS sequence"/>
</dbReference>
<dbReference type="EMBL" id="BRLB01000033">
    <property type="protein sequence ID" value="GKX32368.1"/>
    <property type="molecule type" value="Genomic_DNA"/>
</dbReference>
<keyword evidence="2" id="KW-1185">Reference proteome</keyword>
<organism evidence="1 2">
    <name type="scientific">Vallitalea longa</name>
    <dbReference type="NCBI Taxonomy" id="2936439"/>
    <lineage>
        <taxon>Bacteria</taxon>
        <taxon>Bacillati</taxon>
        <taxon>Bacillota</taxon>
        <taxon>Clostridia</taxon>
        <taxon>Lachnospirales</taxon>
        <taxon>Vallitaleaceae</taxon>
        <taxon>Vallitalea</taxon>
    </lineage>
</organism>
<dbReference type="Gene3D" id="3.40.50.1010">
    <property type="entry name" value="5'-nuclease"/>
    <property type="match status" value="1"/>
</dbReference>
<reference evidence="1" key="1">
    <citation type="submission" date="2022-06" db="EMBL/GenBank/DDBJ databases">
        <title>Vallitalea longa sp. nov., an anaerobic bacterium isolated from marine sediment.</title>
        <authorList>
            <person name="Hirano S."/>
            <person name="Terahara T."/>
            <person name="Mori K."/>
            <person name="Hamada M."/>
            <person name="Matsumoto R."/>
            <person name="Kobayashi T."/>
        </authorList>
    </citation>
    <scope>NUCLEOTIDE SEQUENCE</scope>
    <source>
        <strain evidence="1">SH18-1</strain>
    </source>
</reference>
<name>A0A9W5YJ94_9FIRM</name>
<evidence type="ECO:0000313" key="2">
    <source>
        <dbReference type="Proteomes" id="UP001144256"/>
    </source>
</evidence>
<dbReference type="AlphaFoldDB" id="A0A9W5YJ94"/>
<comment type="caution">
    <text evidence="1">The sequence shown here is derived from an EMBL/GenBank/DDBJ whole genome shotgun (WGS) entry which is preliminary data.</text>
</comment>
<protein>
    <recommendedName>
        <fullName evidence="3">PIN domain-containing protein</fullName>
    </recommendedName>
</protein>
<evidence type="ECO:0008006" key="3">
    <source>
        <dbReference type="Google" id="ProtNLM"/>
    </source>
</evidence>
<sequence>MNVHFIDTSILVNILDIPNMNSDRDRVLEEFNRLKESEIDTLILPLATIIETGNHIAHISNGSIRRTKGKRMGEMLKDMANNRAPWTYYEKEIENEDLLYLAEKFPDMAMNKTGLGDLSIIAAYNKYKDSVPAIGRIRIWSLDSHLSSYEQQMTISKRRKR</sequence>